<name>A0ABW8AEK0_9ACTN</name>
<evidence type="ECO:0000313" key="1">
    <source>
        <dbReference type="EMBL" id="MFI7445199.1"/>
    </source>
</evidence>
<reference evidence="1 2" key="1">
    <citation type="submission" date="2024-10" db="EMBL/GenBank/DDBJ databases">
        <title>The Natural Products Discovery Center: Release of the First 8490 Sequenced Strains for Exploring Actinobacteria Biosynthetic Diversity.</title>
        <authorList>
            <person name="Kalkreuter E."/>
            <person name="Kautsar S.A."/>
            <person name="Yang D."/>
            <person name="Bader C.D."/>
            <person name="Teijaro C.N."/>
            <person name="Fluegel L."/>
            <person name="Davis C.M."/>
            <person name="Simpson J.R."/>
            <person name="Lauterbach L."/>
            <person name="Steele A.D."/>
            <person name="Gui C."/>
            <person name="Meng S."/>
            <person name="Li G."/>
            <person name="Viehrig K."/>
            <person name="Ye F."/>
            <person name="Su P."/>
            <person name="Kiefer A.F."/>
            <person name="Nichols A."/>
            <person name="Cepeda A.J."/>
            <person name="Yan W."/>
            <person name="Fan B."/>
            <person name="Jiang Y."/>
            <person name="Adhikari A."/>
            <person name="Zheng C.-J."/>
            <person name="Schuster L."/>
            <person name="Cowan T.M."/>
            <person name="Smanski M.J."/>
            <person name="Chevrette M.G."/>
            <person name="De Carvalho L.P.S."/>
            <person name="Shen B."/>
        </authorList>
    </citation>
    <scope>NUCLEOTIDE SEQUENCE [LARGE SCALE GENOMIC DNA]</scope>
    <source>
        <strain evidence="1 2">NPDC049503</strain>
    </source>
</reference>
<accession>A0ABW8AEK0</accession>
<sequence length="393" mass="41889">MDTSLHVPTRRRRSAVEDSHYQVKAAELANRGIDFKDILWKINSVYGSIWSAKLGEESLGVIGNSFLPDYERWRGALTQDLQYGKIEAEAIGEKVFKSGDRYLKAEDDAAQAVLAAAQRSSLPENTDAPGGIAYYHQAWREDNMLSAGTISTRGHRVTGAAGVVAGVTAPAAQWAIRNERHLVRTGLRSAEASKAVMANLMRCRTFSLALVAAAASWWVTVIPTDADLNSAVAWLDRASTEAGKAFGRDTPQVREAITRAWEGETMRTADARIVDFMAAGLQAGFRAGRMADALEGMAQRLNVVHKSALALSVLLGGAIIAAGALSRIHPAARLVAEAMGGKLAAALAVCANLIPILIARGLMEGAWEGATDGLEINGRAVPGFRTPQDTTGA</sequence>
<proteinExistence type="predicted"/>
<organism evidence="1 2">
    <name type="scientific">Nonomuraea indica</name>
    <dbReference type="NCBI Taxonomy" id="1581193"/>
    <lineage>
        <taxon>Bacteria</taxon>
        <taxon>Bacillati</taxon>
        <taxon>Actinomycetota</taxon>
        <taxon>Actinomycetes</taxon>
        <taxon>Streptosporangiales</taxon>
        <taxon>Streptosporangiaceae</taxon>
        <taxon>Nonomuraea</taxon>
    </lineage>
</organism>
<keyword evidence="2" id="KW-1185">Reference proteome</keyword>
<evidence type="ECO:0000313" key="2">
    <source>
        <dbReference type="Proteomes" id="UP001612928"/>
    </source>
</evidence>
<comment type="caution">
    <text evidence="1">The sequence shown here is derived from an EMBL/GenBank/DDBJ whole genome shotgun (WGS) entry which is preliminary data.</text>
</comment>
<gene>
    <name evidence="1" type="ORF">ACIBP5_34960</name>
</gene>
<dbReference type="Proteomes" id="UP001612928">
    <property type="component" value="Unassembled WGS sequence"/>
</dbReference>
<dbReference type="RefSeq" id="WP_397025612.1">
    <property type="nucleotide sequence ID" value="NZ_JBITMB010000012.1"/>
</dbReference>
<dbReference type="EMBL" id="JBITMB010000012">
    <property type="protein sequence ID" value="MFI7445199.1"/>
    <property type="molecule type" value="Genomic_DNA"/>
</dbReference>
<protein>
    <submittedName>
        <fullName evidence="1">Uncharacterized protein</fullName>
    </submittedName>
</protein>